<proteinExistence type="predicted"/>
<comment type="caution">
    <text evidence="2">The sequence shown here is derived from an EMBL/GenBank/DDBJ whole genome shotgun (WGS) entry which is preliminary data.</text>
</comment>
<evidence type="ECO:0000313" key="3">
    <source>
        <dbReference type="Proteomes" id="UP000799776"/>
    </source>
</evidence>
<dbReference type="PANTHER" id="PTHR17630">
    <property type="entry name" value="DIENELACTONE HYDROLASE"/>
    <property type="match status" value="1"/>
</dbReference>
<dbReference type="OrthoDB" id="17560at2759"/>
<accession>A0A9P4LUX6</accession>
<dbReference type="SUPFAM" id="SSF53474">
    <property type="entry name" value="alpha/beta-Hydrolases"/>
    <property type="match status" value="1"/>
</dbReference>
<dbReference type="InterPro" id="IPR002925">
    <property type="entry name" value="Dienelactn_hydro"/>
</dbReference>
<dbReference type="Proteomes" id="UP000799776">
    <property type="component" value="Unassembled WGS sequence"/>
</dbReference>
<dbReference type="InterPro" id="IPR029058">
    <property type="entry name" value="AB_hydrolase_fold"/>
</dbReference>
<gene>
    <name evidence="2" type="ORF">K490DRAFT_59431</name>
</gene>
<feature type="domain" description="Dienelactone hydrolase" evidence="1">
    <location>
        <begin position="27"/>
        <end position="273"/>
    </location>
</feature>
<evidence type="ECO:0000313" key="2">
    <source>
        <dbReference type="EMBL" id="KAF2084629.1"/>
    </source>
</evidence>
<organism evidence="2 3">
    <name type="scientific">Saccharata proteae CBS 121410</name>
    <dbReference type="NCBI Taxonomy" id="1314787"/>
    <lineage>
        <taxon>Eukaryota</taxon>
        <taxon>Fungi</taxon>
        <taxon>Dikarya</taxon>
        <taxon>Ascomycota</taxon>
        <taxon>Pezizomycotina</taxon>
        <taxon>Dothideomycetes</taxon>
        <taxon>Dothideomycetes incertae sedis</taxon>
        <taxon>Botryosphaeriales</taxon>
        <taxon>Saccharataceae</taxon>
        <taxon>Saccharata</taxon>
    </lineage>
</organism>
<dbReference type="GO" id="GO:0016787">
    <property type="term" value="F:hydrolase activity"/>
    <property type="evidence" value="ECO:0007669"/>
    <property type="project" value="InterPro"/>
</dbReference>
<dbReference type="Gene3D" id="3.40.50.1820">
    <property type="entry name" value="alpha/beta hydrolase"/>
    <property type="match status" value="1"/>
</dbReference>
<protein>
    <submittedName>
        <fullName evidence="2">Alpha/beta-hydrolase</fullName>
    </submittedName>
</protein>
<dbReference type="AlphaFoldDB" id="A0A9P4LUX6"/>
<evidence type="ECO:0000259" key="1">
    <source>
        <dbReference type="Pfam" id="PF01738"/>
    </source>
</evidence>
<dbReference type="PANTHER" id="PTHR17630:SF105">
    <property type="entry name" value="DIENELACTONE HYDROLASE FAMILY PROTEIN (AFU_ORTHOLOGUE AFUA_4G08790)"/>
    <property type="match status" value="1"/>
</dbReference>
<name>A0A9P4LUX6_9PEZI</name>
<reference evidence="2" key="1">
    <citation type="journal article" date="2020" name="Stud. Mycol.">
        <title>101 Dothideomycetes genomes: a test case for predicting lifestyles and emergence of pathogens.</title>
        <authorList>
            <person name="Haridas S."/>
            <person name="Albert R."/>
            <person name="Binder M."/>
            <person name="Bloem J."/>
            <person name="Labutti K."/>
            <person name="Salamov A."/>
            <person name="Andreopoulos B."/>
            <person name="Baker S."/>
            <person name="Barry K."/>
            <person name="Bills G."/>
            <person name="Bluhm B."/>
            <person name="Cannon C."/>
            <person name="Castanera R."/>
            <person name="Culley D."/>
            <person name="Daum C."/>
            <person name="Ezra D."/>
            <person name="Gonzalez J."/>
            <person name="Henrissat B."/>
            <person name="Kuo A."/>
            <person name="Liang C."/>
            <person name="Lipzen A."/>
            <person name="Lutzoni F."/>
            <person name="Magnuson J."/>
            <person name="Mondo S."/>
            <person name="Nolan M."/>
            <person name="Ohm R."/>
            <person name="Pangilinan J."/>
            <person name="Park H.-J."/>
            <person name="Ramirez L."/>
            <person name="Alfaro M."/>
            <person name="Sun H."/>
            <person name="Tritt A."/>
            <person name="Yoshinaga Y."/>
            <person name="Zwiers L.-H."/>
            <person name="Turgeon B."/>
            <person name="Goodwin S."/>
            <person name="Spatafora J."/>
            <person name="Crous P."/>
            <person name="Grigoriev I."/>
        </authorList>
    </citation>
    <scope>NUCLEOTIDE SEQUENCE</scope>
    <source>
        <strain evidence="2">CBS 121410</strain>
    </source>
</reference>
<dbReference type="EMBL" id="ML978739">
    <property type="protein sequence ID" value="KAF2084629.1"/>
    <property type="molecule type" value="Genomic_DNA"/>
</dbReference>
<sequence length="282" mass="31394">MVSQCCATGEIHTGTPTGRVENVHGLDCYIASPDEGIRPIGVVSILPDIFGWESVNTRILADSYAARGPFLVYLPELQSGMAFPQDMVMTMHVYHTTGLVAMAKKLYHFAKVASLWFPFAKVNTNEVVQEKLFSFIEKLRENEAKELPVGVAGFCWGGYWSFQLAHHREKKLIDAAFAAHPSNMKVPEDIEAIEIPTSIATGSLDTAFPQDQVAVARKILEKKTKDDKDGVAHELVFYDGCHHGWALRGSQKDPAESQKGLEAEQQAVKWFQRWFGKVDAKL</sequence>
<keyword evidence="3" id="KW-1185">Reference proteome</keyword>
<dbReference type="Pfam" id="PF01738">
    <property type="entry name" value="DLH"/>
    <property type="match status" value="1"/>
</dbReference>